<dbReference type="CDD" id="cd01641">
    <property type="entry name" value="Bacterial_IMPase_like_1"/>
    <property type="match status" value="1"/>
</dbReference>
<dbReference type="InterPro" id="IPR051090">
    <property type="entry name" value="Inositol_monoP_superfamily"/>
</dbReference>
<feature type="binding site" evidence="7">
    <location>
        <position position="104"/>
    </location>
    <ligand>
        <name>Mg(2+)</name>
        <dbReference type="ChEBI" id="CHEBI:18420"/>
        <label>1</label>
        <note>catalytic</note>
    </ligand>
</feature>
<comment type="similarity">
    <text evidence="2">Belongs to the inositol monophosphatase superfamily.</text>
</comment>
<proteinExistence type="inferred from homology"/>
<feature type="binding site" evidence="7">
    <location>
        <position position="231"/>
    </location>
    <ligand>
        <name>Mg(2+)</name>
        <dbReference type="ChEBI" id="CHEBI:18420"/>
        <label>1</label>
        <note>catalytic</note>
    </ligand>
</feature>
<evidence type="ECO:0000256" key="7">
    <source>
        <dbReference type="PIRSR" id="PIRSR600760-2"/>
    </source>
</evidence>
<dbReference type="AlphaFoldDB" id="A0A9W6IVD4"/>
<dbReference type="NCBIfam" id="TIGR02067">
    <property type="entry name" value="his_9_HisN"/>
    <property type="match status" value="1"/>
</dbReference>
<accession>A0A9W6IVD4</accession>
<feature type="binding site" evidence="7">
    <location>
        <position position="107"/>
    </location>
    <ligand>
        <name>Mg(2+)</name>
        <dbReference type="ChEBI" id="CHEBI:18420"/>
        <label>1</label>
        <note>catalytic</note>
    </ligand>
</feature>
<evidence type="ECO:0000256" key="4">
    <source>
        <dbReference type="ARBA" id="ARBA00022801"/>
    </source>
</evidence>
<evidence type="ECO:0000256" key="3">
    <source>
        <dbReference type="ARBA" id="ARBA00022723"/>
    </source>
</evidence>
<keyword evidence="3 7" id="KW-0479">Metal-binding</keyword>
<dbReference type="SUPFAM" id="SSF56655">
    <property type="entry name" value="Carbohydrate phosphatase"/>
    <property type="match status" value="1"/>
</dbReference>
<dbReference type="EMBL" id="BSFF01000009">
    <property type="protein sequence ID" value="GLK57286.1"/>
    <property type="molecule type" value="Genomic_DNA"/>
</dbReference>
<gene>
    <name evidence="8" type="ORF">GCM10008170_33060</name>
</gene>
<dbReference type="Pfam" id="PF00459">
    <property type="entry name" value="Inositol_P"/>
    <property type="match status" value="1"/>
</dbReference>
<dbReference type="PANTHER" id="PTHR43200">
    <property type="entry name" value="PHOSPHATASE"/>
    <property type="match status" value="1"/>
</dbReference>
<dbReference type="EC" id="3.1.3.15" evidence="6"/>
<evidence type="ECO:0000256" key="5">
    <source>
        <dbReference type="ARBA" id="ARBA00022842"/>
    </source>
</evidence>
<dbReference type="FunFam" id="3.30.540.10:FF:000030">
    <property type="entry name" value="Inositol monophosphatase"/>
    <property type="match status" value="1"/>
</dbReference>
<dbReference type="GO" id="GO:0000105">
    <property type="term" value="P:L-histidine biosynthetic process"/>
    <property type="evidence" value="ECO:0007669"/>
    <property type="project" value="UniProtKB-UniRule"/>
</dbReference>
<sequence length="279" mass="29672">MALWRPRVRGDAAPRSSPMTAVDFTAFVDRLAAASGEAILPFFRTSIGVEDKGHGGGFDPVTAADKAGESVMRALIRETFPEHGIVGEEHGDDRTDAEFVWVLDPIDGTRSFILGMPIWGTLIGLTRGGAPCFGLMNQPFVGERFFGDGASASYAGRGGQRRLRTRPCARIEDALMMSTSPTMFTAEERATFDAVSGDAKLTRWGADCYGYAMLAAGHVDLVIEADLKPFDIVALIPIVEGAGGVVTTWDGGPATDGGRIIAAGDKRLHALALERLARG</sequence>
<dbReference type="PRINTS" id="PR00377">
    <property type="entry name" value="IMPHPHTASES"/>
</dbReference>
<comment type="caution">
    <text evidence="8">The sequence shown here is derived from an EMBL/GenBank/DDBJ whole genome shotgun (WGS) entry which is preliminary data.</text>
</comment>
<evidence type="ECO:0000313" key="9">
    <source>
        <dbReference type="Proteomes" id="UP001143400"/>
    </source>
</evidence>
<feature type="binding site" evidence="7">
    <location>
        <position position="88"/>
    </location>
    <ligand>
        <name>Mg(2+)</name>
        <dbReference type="ChEBI" id="CHEBI:18420"/>
        <label>1</label>
        <note>catalytic</note>
    </ligand>
</feature>
<dbReference type="GO" id="GO:0004401">
    <property type="term" value="F:histidinol-phosphatase activity"/>
    <property type="evidence" value="ECO:0007669"/>
    <property type="project" value="UniProtKB-UniRule"/>
</dbReference>
<dbReference type="InterPro" id="IPR011809">
    <property type="entry name" value="His_9_proposed"/>
</dbReference>
<protein>
    <recommendedName>
        <fullName evidence="6">Histidinol-phosphatase</fullName>
        <ecNumber evidence="6">3.1.3.15</ecNumber>
    </recommendedName>
</protein>
<feature type="binding site" evidence="7">
    <location>
        <position position="106"/>
    </location>
    <ligand>
        <name>Mg(2+)</name>
        <dbReference type="ChEBI" id="CHEBI:18420"/>
        <label>1</label>
        <note>catalytic</note>
    </ligand>
</feature>
<keyword evidence="5 7" id="KW-0460">Magnesium</keyword>
<dbReference type="Gene3D" id="3.30.540.10">
    <property type="entry name" value="Fructose-1,6-Bisphosphatase, subunit A, domain 1"/>
    <property type="match status" value="1"/>
</dbReference>
<evidence type="ECO:0000256" key="2">
    <source>
        <dbReference type="ARBA" id="ARBA00009759"/>
    </source>
</evidence>
<dbReference type="PANTHER" id="PTHR43200:SF6">
    <property type="entry name" value="3'(2'),5'-BISPHOSPHATE NUCLEOTIDASE"/>
    <property type="match status" value="1"/>
</dbReference>
<evidence type="ECO:0000256" key="6">
    <source>
        <dbReference type="NCBIfam" id="TIGR02067"/>
    </source>
</evidence>
<dbReference type="GO" id="GO:0046872">
    <property type="term" value="F:metal ion binding"/>
    <property type="evidence" value="ECO:0007669"/>
    <property type="project" value="UniProtKB-KW"/>
</dbReference>
<keyword evidence="4" id="KW-0378">Hydrolase</keyword>
<reference evidence="8" key="2">
    <citation type="submission" date="2023-01" db="EMBL/GenBank/DDBJ databases">
        <authorList>
            <person name="Sun Q."/>
            <person name="Evtushenko L."/>
        </authorList>
    </citation>
    <scope>NUCLEOTIDE SEQUENCE</scope>
    <source>
        <strain evidence="8">VKM B-1606</strain>
    </source>
</reference>
<dbReference type="Gene3D" id="3.40.190.80">
    <property type="match status" value="1"/>
</dbReference>
<evidence type="ECO:0000256" key="1">
    <source>
        <dbReference type="ARBA" id="ARBA00001946"/>
    </source>
</evidence>
<dbReference type="Proteomes" id="UP001143400">
    <property type="component" value="Unassembled WGS sequence"/>
</dbReference>
<evidence type="ECO:0000313" key="8">
    <source>
        <dbReference type="EMBL" id="GLK57286.1"/>
    </source>
</evidence>
<name>A0A9W6IVD4_9HYPH</name>
<comment type="cofactor">
    <cofactor evidence="1 7">
        <name>Mg(2+)</name>
        <dbReference type="ChEBI" id="CHEBI:18420"/>
    </cofactor>
</comment>
<organism evidence="8 9">
    <name type="scientific">Methylopila capsulata</name>
    <dbReference type="NCBI Taxonomy" id="61654"/>
    <lineage>
        <taxon>Bacteria</taxon>
        <taxon>Pseudomonadati</taxon>
        <taxon>Pseudomonadota</taxon>
        <taxon>Alphaproteobacteria</taxon>
        <taxon>Hyphomicrobiales</taxon>
        <taxon>Methylopilaceae</taxon>
        <taxon>Methylopila</taxon>
    </lineage>
</organism>
<dbReference type="InterPro" id="IPR000760">
    <property type="entry name" value="Inositol_monophosphatase-like"/>
</dbReference>
<reference evidence="8" key="1">
    <citation type="journal article" date="2014" name="Int. J. Syst. Evol. Microbiol.">
        <title>Complete genome sequence of Corynebacterium casei LMG S-19264T (=DSM 44701T), isolated from a smear-ripened cheese.</title>
        <authorList>
            <consortium name="US DOE Joint Genome Institute (JGI-PGF)"/>
            <person name="Walter F."/>
            <person name="Albersmeier A."/>
            <person name="Kalinowski J."/>
            <person name="Ruckert C."/>
        </authorList>
    </citation>
    <scope>NUCLEOTIDE SEQUENCE</scope>
    <source>
        <strain evidence="8">VKM B-1606</strain>
    </source>
</reference>